<organism evidence="1 2">
    <name type="scientific">Bimuria novae-zelandiae CBS 107.79</name>
    <dbReference type="NCBI Taxonomy" id="1447943"/>
    <lineage>
        <taxon>Eukaryota</taxon>
        <taxon>Fungi</taxon>
        <taxon>Dikarya</taxon>
        <taxon>Ascomycota</taxon>
        <taxon>Pezizomycotina</taxon>
        <taxon>Dothideomycetes</taxon>
        <taxon>Pleosporomycetidae</taxon>
        <taxon>Pleosporales</taxon>
        <taxon>Massarineae</taxon>
        <taxon>Didymosphaeriaceae</taxon>
        <taxon>Bimuria</taxon>
    </lineage>
</organism>
<dbReference type="Proteomes" id="UP000800036">
    <property type="component" value="Unassembled WGS sequence"/>
</dbReference>
<proteinExistence type="predicted"/>
<sequence>MDIKHVFDVSFIGQQLQEEIMQAFYNQAPICFNSMPRAQRVLRQYLENVAAESTLSNCFRQIDINLCYEKPSPKQSNLIRDTLNVAEGIQQGLLFQIKIAGEDLRFKEHFDVLNLTLKSLANTGHLVKLTIVYSPTQSRTMGLNAWINELTAFPGNLDHSSFL</sequence>
<name>A0A6A5V2Q4_9PLEO</name>
<gene>
    <name evidence="1" type="ORF">BU23DRAFT_571689</name>
</gene>
<evidence type="ECO:0000313" key="1">
    <source>
        <dbReference type="EMBL" id="KAF1969316.1"/>
    </source>
</evidence>
<reference evidence="1" key="1">
    <citation type="journal article" date="2020" name="Stud. Mycol.">
        <title>101 Dothideomycetes genomes: a test case for predicting lifestyles and emergence of pathogens.</title>
        <authorList>
            <person name="Haridas S."/>
            <person name="Albert R."/>
            <person name="Binder M."/>
            <person name="Bloem J."/>
            <person name="Labutti K."/>
            <person name="Salamov A."/>
            <person name="Andreopoulos B."/>
            <person name="Baker S."/>
            <person name="Barry K."/>
            <person name="Bills G."/>
            <person name="Bluhm B."/>
            <person name="Cannon C."/>
            <person name="Castanera R."/>
            <person name="Culley D."/>
            <person name="Daum C."/>
            <person name="Ezra D."/>
            <person name="Gonzalez J."/>
            <person name="Henrissat B."/>
            <person name="Kuo A."/>
            <person name="Liang C."/>
            <person name="Lipzen A."/>
            <person name="Lutzoni F."/>
            <person name="Magnuson J."/>
            <person name="Mondo S."/>
            <person name="Nolan M."/>
            <person name="Ohm R."/>
            <person name="Pangilinan J."/>
            <person name="Park H.-J."/>
            <person name="Ramirez L."/>
            <person name="Alfaro M."/>
            <person name="Sun H."/>
            <person name="Tritt A."/>
            <person name="Yoshinaga Y."/>
            <person name="Zwiers L.-H."/>
            <person name="Turgeon B."/>
            <person name="Goodwin S."/>
            <person name="Spatafora J."/>
            <person name="Crous P."/>
            <person name="Grigoriev I."/>
        </authorList>
    </citation>
    <scope>NUCLEOTIDE SEQUENCE</scope>
    <source>
        <strain evidence="1">CBS 107.79</strain>
    </source>
</reference>
<accession>A0A6A5V2Q4</accession>
<protein>
    <submittedName>
        <fullName evidence="1">Uncharacterized protein</fullName>
    </submittedName>
</protein>
<dbReference type="AlphaFoldDB" id="A0A6A5V2Q4"/>
<keyword evidence="2" id="KW-1185">Reference proteome</keyword>
<evidence type="ECO:0000313" key="2">
    <source>
        <dbReference type="Proteomes" id="UP000800036"/>
    </source>
</evidence>
<dbReference type="EMBL" id="ML976711">
    <property type="protein sequence ID" value="KAF1969316.1"/>
    <property type="molecule type" value="Genomic_DNA"/>
</dbReference>